<dbReference type="Pfam" id="PF14067">
    <property type="entry name" value="LssY_C"/>
    <property type="match status" value="1"/>
</dbReference>
<protein>
    <recommendedName>
        <fullName evidence="1">LssY-like C-terminal domain-containing protein</fullName>
    </recommendedName>
</protein>
<dbReference type="AlphaFoldDB" id="A0A5M6D5Q5"/>
<gene>
    <name evidence="2" type="ORF">FYK55_14215</name>
</gene>
<evidence type="ECO:0000259" key="1">
    <source>
        <dbReference type="Pfam" id="PF14067"/>
    </source>
</evidence>
<name>A0A5M6D5Q5_9BACT</name>
<feature type="domain" description="LssY-like C-terminal" evidence="1">
    <location>
        <begin position="228"/>
        <end position="405"/>
    </location>
</feature>
<accession>A0A5M6D5Q5</accession>
<dbReference type="InterPro" id="IPR025902">
    <property type="entry name" value="LssY-like-C_dom"/>
</dbReference>
<keyword evidence="3" id="KW-1185">Reference proteome</keyword>
<dbReference type="EMBL" id="VWOX01000007">
    <property type="protein sequence ID" value="KAA5542683.1"/>
    <property type="molecule type" value="Genomic_DNA"/>
</dbReference>
<organism evidence="2 3">
    <name type="scientific">Roseiconus nitratireducens</name>
    <dbReference type="NCBI Taxonomy" id="2605748"/>
    <lineage>
        <taxon>Bacteria</taxon>
        <taxon>Pseudomonadati</taxon>
        <taxon>Planctomycetota</taxon>
        <taxon>Planctomycetia</taxon>
        <taxon>Pirellulales</taxon>
        <taxon>Pirellulaceae</taxon>
        <taxon>Roseiconus</taxon>
    </lineage>
</organism>
<proteinExistence type="predicted"/>
<reference evidence="2 3" key="1">
    <citation type="submission" date="2019-08" db="EMBL/GenBank/DDBJ databases">
        <authorList>
            <person name="Dhanesh K."/>
            <person name="Kumar G."/>
            <person name="Sasikala C."/>
            <person name="Venkata Ramana C."/>
        </authorList>
    </citation>
    <scope>NUCLEOTIDE SEQUENCE [LARGE SCALE GENOMIC DNA]</scope>
    <source>
        <strain evidence="2 3">JC645</strain>
    </source>
</reference>
<dbReference type="RefSeq" id="WP_150077101.1">
    <property type="nucleotide sequence ID" value="NZ_VWOX01000007.1"/>
</dbReference>
<evidence type="ECO:0000313" key="3">
    <source>
        <dbReference type="Proteomes" id="UP000324479"/>
    </source>
</evidence>
<comment type="caution">
    <text evidence="2">The sequence shown here is derived from an EMBL/GenBank/DDBJ whole genome shotgun (WGS) entry which is preliminary data.</text>
</comment>
<evidence type="ECO:0000313" key="2">
    <source>
        <dbReference type="EMBL" id="KAA5542683.1"/>
    </source>
</evidence>
<dbReference type="Proteomes" id="UP000324479">
    <property type="component" value="Unassembled WGS sequence"/>
</dbReference>
<sequence length="424" mass="47765">MPKVTSRRPRLLTVGYEPHPEDKSFLDRVQRQANDDLEVKVAVLSDRESERYFGVQLAHRGLQAVWIESVNQSEHPYRLDLYSVDPMYYTPLEAAYVSHFSLGERLLSFGLLAWLFLPLLPLLPFKLASAHAANKRINRLFKQESFRIGPIAPGSKRAGFVFTHLDEGTKNLDLEFNAAGKVCQFSFSLQVPGLVVRDTDEPAETSQLREVSGDELKTWLASFARCTTNKLGTIEGDPLNLVVIGDRITIRQCFGGRWDESEAITLSTCIKTARAFLLDAGYRYSPVSSLFVDGKMQTLALQKARASINERIHLRLWPTPLAFEQQPVWIGQVSRDIGVRFTAKTWNLTTHRIDPDVDEARDYVIDNLLSAQRVAKYGYVSGVEGASEDEPRHNLTGDPYFTDGNRAVLILARASTTADFLQWS</sequence>